<evidence type="ECO:0000256" key="5">
    <source>
        <dbReference type="SAM" id="Phobius"/>
    </source>
</evidence>
<proteinExistence type="predicted"/>
<evidence type="ECO:0000313" key="7">
    <source>
        <dbReference type="EMBL" id="ADL04510.1"/>
    </source>
</evidence>
<dbReference type="Proteomes" id="UP000001662">
    <property type="component" value="Chromosome"/>
</dbReference>
<dbReference type="HOGENOM" id="CLU_139031_0_1_9"/>
<name>D9R059_LACSW</name>
<dbReference type="STRING" id="610130.Closa_1931"/>
<organism evidence="7 8">
    <name type="scientific">Lacrimispora saccharolytica (strain ATCC 35040 / DSM 2544 / NRCC 2533 / WM1)</name>
    <name type="common">Clostridium saccharolyticum</name>
    <dbReference type="NCBI Taxonomy" id="610130"/>
    <lineage>
        <taxon>Bacteria</taxon>
        <taxon>Bacillati</taxon>
        <taxon>Bacillota</taxon>
        <taxon>Clostridia</taxon>
        <taxon>Lachnospirales</taxon>
        <taxon>Lachnospiraceae</taxon>
        <taxon>Lacrimispora</taxon>
    </lineage>
</organism>
<evidence type="ECO:0000256" key="1">
    <source>
        <dbReference type="ARBA" id="ARBA00004127"/>
    </source>
</evidence>
<keyword evidence="3 5" id="KW-1133">Transmembrane helix</keyword>
<dbReference type="EMBL" id="CP002109">
    <property type="protein sequence ID" value="ADL04510.1"/>
    <property type="molecule type" value="Genomic_DNA"/>
</dbReference>
<evidence type="ECO:0000256" key="4">
    <source>
        <dbReference type="ARBA" id="ARBA00023136"/>
    </source>
</evidence>
<evidence type="ECO:0000256" key="2">
    <source>
        <dbReference type="ARBA" id="ARBA00022692"/>
    </source>
</evidence>
<dbReference type="eggNOG" id="COG3339">
    <property type="taxonomic scope" value="Bacteria"/>
</dbReference>
<evidence type="ECO:0000259" key="6">
    <source>
        <dbReference type="Pfam" id="PF06803"/>
    </source>
</evidence>
<feature type="domain" description="DUF1232" evidence="6">
    <location>
        <begin position="55"/>
        <end position="90"/>
    </location>
</feature>
<feature type="transmembrane region" description="Helical" evidence="5">
    <location>
        <begin position="123"/>
        <end position="142"/>
    </location>
</feature>
<dbReference type="Pfam" id="PF06803">
    <property type="entry name" value="DUF1232"/>
    <property type="match status" value="1"/>
</dbReference>
<keyword evidence="2 5" id="KW-0812">Transmembrane</keyword>
<protein>
    <recommendedName>
        <fullName evidence="6">DUF1232 domain-containing protein</fullName>
    </recommendedName>
</protein>
<comment type="subcellular location">
    <subcellularLocation>
        <location evidence="1">Endomembrane system</location>
        <topology evidence="1">Multi-pass membrane protein</topology>
    </subcellularLocation>
</comment>
<feature type="transmembrane region" description="Helical" evidence="5">
    <location>
        <begin position="53"/>
        <end position="73"/>
    </location>
</feature>
<dbReference type="InterPro" id="IPR010652">
    <property type="entry name" value="DUF1232"/>
</dbReference>
<dbReference type="KEGG" id="csh:Closa_1931"/>
<gene>
    <name evidence="7" type="ordered locus">Closa_1931</name>
</gene>
<dbReference type="GO" id="GO:0012505">
    <property type="term" value="C:endomembrane system"/>
    <property type="evidence" value="ECO:0007669"/>
    <property type="project" value="UniProtKB-SubCell"/>
</dbReference>
<accession>D9R059</accession>
<evidence type="ECO:0000313" key="8">
    <source>
        <dbReference type="Proteomes" id="UP000001662"/>
    </source>
</evidence>
<keyword evidence="8" id="KW-1185">Reference proteome</keyword>
<reference evidence="7" key="1">
    <citation type="submission" date="2010-07" db="EMBL/GenBank/DDBJ databases">
        <title>Complete sequence of Clostridium saccharolyticum WM1.</title>
        <authorList>
            <consortium name="US DOE Joint Genome Institute"/>
            <person name="Lucas S."/>
            <person name="Copeland A."/>
            <person name="Lapidus A."/>
            <person name="Cheng J.-F."/>
            <person name="Bruce D."/>
            <person name="Goodwin L."/>
            <person name="Pitluck S."/>
            <person name="Chertkov O."/>
            <person name="Detter J.C."/>
            <person name="Han C."/>
            <person name="Tapia R."/>
            <person name="Land M."/>
            <person name="Hauser L."/>
            <person name="Chang Y.-J."/>
            <person name="Jeffries C."/>
            <person name="Kyrpides N."/>
            <person name="Ivanova N."/>
            <person name="Mikhailova N."/>
            <person name="Mouttaki H."/>
            <person name="Lin L."/>
            <person name="Zhou J."/>
            <person name="Hemme C.L."/>
            <person name="Woyke T."/>
        </authorList>
    </citation>
    <scope>NUCLEOTIDE SEQUENCE [LARGE SCALE GENOMIC DNA]</scope>
    <source>
        <strain evidence="7">WM1</strain>
    </source>
</reference>
<evidence type="ECO:0000256" key="3">
    <source>
        <dbReference type="ARBA" id="ARBA00022989"/>
    </source>
</evidence>
<sequence>MLYFYGCICYNESALIKQGLNEVDDMSLKERANQLITDIPAIFLCLKSRDTPLAAKILAGITVVYALSPVDLIPDFIPVLGYLDDVILLPVLIALTVKLIPQKLFQQFKKEAKGMWENGKVKYWYYAIPIVAIWLLILWFFVKAIIF</sequence>
<keyword evidence="4 5" id="KW-0472">Membrane</keyword>
<dbReference type="PaxDb" id="610130-Closa_1931"/>
<dbReference type="AlphaFoldDB" id="D9R059"/>